<feature type="binding site" evidence="6">
    <location>
        <position position="105"/>
    </location>
    <ligand>
        <name>a divalent metal cation</name>
        <dbReference type="ChEBI" id="CHEBI:60240"/>
        <label>1</label>
    </ligand>
</feature>
<proteinExistence type="inferred from homology"/>
<dbReference type="GO" id="GO:0046872">
    <property type="term" value="F:metal ion binding"/>
    <property type="evidence" value="ECO:0007669"/>
    <property type="project" value="UniProtKB-UniRule"/>
</dbReference>
<dbReference type="GO" id="GO:0005829">
    <property type="term" value="C:cytosol"/>
    <property type="evidence" value="ECO:0007669"/>
    <property type="project" value="TreeGrafter"/>
</dbReference>
<comment type="catalytic activity">
    <reaction evidence="6 7">
        <text>Release of N-terminal amino acids, preferentially methionine, from peptides and arylamides.</text>
        <dbReference type="EC" id="3.4.11.18"/>
    </reaction>
</comment>
<dbReference type="HAMAP" id="MF_01974">
    <property type="entry name" value="MetAP_1"/>
    <property type="match status" value="1"/>
</dbReference>
<feature type="binding site" evidence="6">
    <location>
        <position position="77"/>
    </location>
    <ligand>
        <name>substrate</name>
    </ligand>
</feature>
<dbReference type="EMBL" id="PCRE01000015">
    <property type="protein sequence ID" value="PIP15180.1"/>
    <property type="molecule type" value="Genomic_DNA"/>
</dbReference>
<comment type="caution">
    <text evidence="9">The sequence shown here is derived from an EMBL/GenBank/DDBJ whole genome shotgun (WGS) entry which is preliminary data.</text>
</comment>
<feature type="binding site" evidence="6">
    <location>
        <position position="169"/>
    </location>
    <ligand>
        <name>a divalent metal cation</name>
        <dbReference type="ChEBI" id="CHEBI:60240"/>
        <label>2</label>
        <note>catalytic</note>
    </ligand>
</feature>
<evidence type="ECO:0000259" key="8">
    <source>
        <dbReference type="Pfam" id="PF00557"/>
    </source>
</evidence>
<dbReference type="Proteomes" id="UP000231025">
    <property type="component" value="Unassembled WGS sequence"/>
</dbReference>
<comment type="cofactor">
    <cofactor evidence="6">
        <name>Co(2+)</name>
        <dbReference type="ChEBI" id="CHEBI:48828"/>
    </cofactor>
    <cofactor evidence="6">
        <name>Zn(2+)</name>
        <dbReference type="ChEBI" id="CHEBI:29105"/>
    </cofactor>
    <cofactor evidence="6">
        <name>Mn(2+)</name>
        <dbReference type="ChEBI" id="CHEBI:29035"/>
    </cofactor>
    <cofactor evidence="6">
        <name>Fe(2+)</name>
        <dbReference type="ChEBI" id="CHEBI:29033"/>
    </cofactor>
    <text evidence="6">Binds 2 divalent metal cations per subunit. Has a high-affinity and a low affinity metal-binding site. The true nature of the physiological cofactor is under debate. The enzyme is active with cobalt, zinc, manganese or divalent iron ions. Most likely, methionine aminopeptidases function as mononuclear Fe(2+)-metalloproteases under physiological conditions, and the catalytically relevant metal-binding site has been assigned to the histidine-containing high-affinity site.</text>
</comment>
<evidence type="ECO:0000256" key="1">
    <source>
        <dbReference type="ARBA" id="ARBA00002521"/>
    </source>
</evidence>
<protein>
    <recommendedName>
        <fullName evidence="6 7">Methionine aminopeptidase</fullName>
        <shortName evidence="6">MAP</shortName>
        <shortName evidence="6">MetAP</shortName>
        <ecNumber evidence="6 7">3.4.11.18</ecNumber>
    </recommendedName>
    <alternativeName>
        <fullName evidence="6">Peptidase M</fullName>
    </alternativeName>
</protein>
<comment type="subunit">
    <text evidence="6">Monomer.</text>
</comment>
<keyword evidence="5 6" id="KW-0378">Hydrolase</keyword>
<feature type="binding site" evidence="6">
    <location>
        <position position="176"/>
    </location>
    <ligand>
        <name>substrate</name>
    </ligand>
</feature>
<name>A0A2G9Y7I4_9BACT</name>
<dbReference type="Pfam" id="PF00557">
    <property type="entry name" value="Peptidase_M24"/>
    <property type="match status" value="1"/>
</dbReference>
<feature type="domain" description="Peptidase M24" evidence="8">
    <location>
        <begin position="13"/>
        <end position="241"/>
    </location>
</feature>
<feature type="binding site" evidence="6">
    <location>
        <position position="94"/>
    </location>
    <ligand>
        <name>a divalent metal cation</name>
        <dbReference type="ChEBI" id="CHEBI:60240"/>
        <label>1</label>
    </ligand>
</feature>
<dbReference type="GO" id="GO:0070006">
    <property type="term" value="F:metalloaminopeptidase activity"/>
    <property type="evidence" value="ECO:0007669"/>
    <property type="project" value="UniProtKB-UniRule"/>
</dbReference>
<dbReference type="InterPro" id="IPR002467">
    <property type="entry name" value="Pept_M24A_MAP1"/>
</dbReference>
<organism evidence="9 10">
    <name type="scientific">Candidatus Roizmanbacteria bacterium CG23_combo_of_CG06-09_8_20_14_all_35_49</name>
    <dbReference type="NCBI Taxonomy" id="1974863"/>
    <lineage>
        <taxon>Bacteria</taxon>
        <taxon>Candidatus Roizmaniibacteriota</taxon>
    </lineage>
</organism>
<feature type="binding site" evidence="6">
    <location>
        <position position="105"/>
    </location>
    <ligand>
        <name>a divalent metal cation</name>
        <dbReference type="ChEBI" id="CHEBI:60240"/>
        <label>2</label>
        <note>catalytic</note>
    </ligand>
</feature>
<comment type="function">
    <text evidence="1 6">Removes the N-terminal methionine from nascent proteins. The N-terminal methionine is often cleaved when the second residue in the primary sequence is small and uncharged (Met-Ala-, Cys, Gly, Pro, Ser, Thr, or Val). Requires deformylation of the N(alpha)-formylated initiator methionine before it can be hydrolyzed.</text>
</comment>
<dbReference type="PRINTS" id="PR00599">
    <property type="entry name" value="MAPEPTIDASE"/>
</dbReference>
<dbReference type="SUPFAM" id="SSF55920">
    <property type="entry name" value="Creatinase/aminopeptidase"/>
    <property type="match status" value="1"/>
</dbReference>
<evidence type="ECO:0000256" key="7">
    <source>
        <dbReference type="RuleBase" id="RU003653"/>
    </source>
</evidence>
<dbReference type="Gene3D" id="3.90.230.10">
    <property type="entry name" value="Creatinase/methionine aminopeptidase superfamily"/>
    <property type="match status" value="1"/>
</dbReference>
<dbReference type="PANTHER" id="PTHR43330:SF27">
    <property type="entry name" value="METHIONINE AMINOPEPTIDASE"/>
    <property type="match status" value="1"/>
</dbReference>
<evidence type="ECO:0000313" key="9">
    <source>
        <dbReference type="EMBL" id="PIP15180.1"/>
    </source>
</evidence>
<evidence type="ECO:0000256" key="4">
    <source>
        <dbReference type="ARBA" id="ARBA00022723"/>
    </source>
</evidence>
<dbReference type="InterPro" id="IPR036005">
    <property type="entry name" value="Creatinase/aminopeptidase-like"/>
</dbReference>
<comment type="similarity">
    <text evidence="6">Belongs to the peptidase M24A family. Methionine aminopeptidase type 1 subfamily.</text>
</comment>
<dbReference type="EC" id="3.4.11.18" evidence="6 7"/>
<accession>A0A2G9Y7I4</accession>
<dbReference type="GO" id="GO:0004239">
    <property type="term" value="F:initiator methionyl aminopeptidase activity"/>
    <property type="evidence" value="ECO:0007669"/>
    <property type="project" value="UniProtKB-UniRule"/>
</dbReference>
<evidence type="ECO:0000313" key="10">
    <source>
        <dbReference type="Proteomes" id="UP000231025"/>
    </source>
</evidence>
<evidence type="ECO:0000256" key="6">
    <source>
        <dbReference type="HAMAP-Rule" id="MF_01974"/>
    </source>
</evidence>
<keyword evidence="3 6" id="KW-0645">Protease</keyword>
<sequence length="248" mass="27966">MIHLKSKEEIRLMIEGGKKLRKVVSNLLPIVRPGTTTELIDKKAEELIIKEGGQPSFKKVEGYFWTTCLPVNEQIVHTPPSGRVLKDGDLLTVDIGMYFQGYHTDFATTLMVGEEKDQRLKKFLETGQIALRKAILQAKTGKRITDISQAIQQEIEDNGYRVIKELTGHGIGKDLHEDPNIFGFFRGSKDKTVLIKPGLTVAIEVIYSQTSEEIEYEDEWSIKTKDDSLSACFEHTIAVTENETIVLT</sequence>
<dbReference type="InterPro" id="IPR000994">
    <property type="entry name" value="Pept_M24"/>
</dbReference>
<gene>
    <name evidence="6 9" type="primary">map</name>
    <name evidence="9" type="ORF">COX47_01015</name>
</gene>
<keyword evidence="2 6" id="KW-0031">Aminopeptidase</keyword>
<feature type="binding site" evidence="6">
    <location>
        <position position="234"/>
    </location>
    <ligand>
        <name>a divalent metal cation</name>
        <dbReference type="ChEBI" id="CHEBI:60240"/>
        <label>1</label>
    </ligand>
</feature>
<reference evidence="9 10" key="1">
    <citation type="submission" date="2017-09" db="EMBL/GenBank/DDBJ databases">
        <title>Depth-based differentiation of microbial function through sediment-hosted aquifers and enrichment of novel symbionts in the deep terrestrial subsurface.</title>
        <authorList>
            <person name="Probst A.J."/>
            <person name="Ladd B."/>
            <person name="Jarett J.K."/>
            <person name="Geller-Mcgrath D.E."/>
            <person name="Sieber C.M."/>
            <person name="Emerson J.B."/>
            <person name="Anantharaman K."/>
            <person name="Thomas B.C."/>
            <person name="Malmstrom R."/>
            <person name="Stieglmeier M."/>
            <person name="Klingl A."/>
            <person name="Woyke T."/>
            <person name="Ryan C.M."/>
            <person name="Banfield J.F."/>
        </authorList>
    </citation>
    <scope>NUCLEOTIDE SEQUENCE [LARGE SCALE GENOMIC DNA]</scope>
    <source>
        <strain evidence="9">CG23_combo_of_CG06-09_8_20_14_all_35_49</strain>
    </source>
</reference>
<evidence type="ECO:0000256" key="3">
    <source>
        <dbReference type="ARBA" id="ARBA00022670"/>
    </source>
</evidence>
<dbReference type="GO" id="GO:0006508">
    <property type="term" value="P:proteolysis"/>
    <property type="evidence" value="ECO:0007669"/>
    <property type="project" value="UniProtKB-KW"/>
</dbReference>
<dbReference type="AlphaFoldDB" id="A0A2G9Y7I4"/>
<evidence type="ECO:0000256" key="2">
    <source>
        <dbReference type="ARBA" id="ARBA00022438"/>
    </source>
</evidence>
<feature type="binding site" evidence="6">
    <location>
        <position position="204"/>
    </location>
    <ligand>
        <name>a divalent metal cation</name>
        <dbReference type="ChEBI" id="CHEBI:60240"/>
        <label>2</label>
        <note>catalytic</note>
    </ligand>
</feature>
<keyword evidence="4 6" id="KW-0479">Metal-binding</keyword>
<dbReference type="NCBIfam" id="TIGR00500">
    <property type="entry name" value="met_pdase_I"/>
    <property type="match status" value="1"/>
</dbReference>
<dbReference type="InterPro" id="IPR001714">
    <property type="entry name" value="Pept_M24_MAP"/>
</dbReference>
<evidence type="ECO:0000256" key="5">
    <source>
        <dbReference type="ARBA" id="ARBA00022801"/>
    </source>
</evidence>
<feature type="binding site" evidence="6">
    <location>
        <position position="234"/>
    </location>
    <ligand>
        <name>a divalent metal cation</name>
        <dbReference type="ChEBI" id="CHEBI:60240"/>
        <label>2</label>
        <note>catalytic</note>
    </ligand>
</feature>
<dbReference type="PANTHER" id="PTHR43330">
    <property type="entry name" value="METHIONINE AMINOPEPTIDASE"/>
    <property type="match status" value="1"/>
</dbReference>